<dbReference type="InterPro" id="IPR017907">
    <property type="entry name" value="Znf_RING_CS"/>
</dbReference>
<dbReference type="Proteomes" id="UP000016934">
    <property type="component" value="Unassembled WGS sequence"/>
</dbReference>
<evidence type="ECO:0000256" key="3">
    <source>
        <dbReference type="ARBA" id="ARBA00022833"/>
    </source>
</evidence>
<dbReference type="OMA" id="SIGYMEY"/>
<evidence type="ECO:0000256" key="1">
    <source>
        <dbReference type="ARBA" id="ARBA00022723"/>
    </source>
</evidence>
<evidence type="ECO:0000313" key="6">
    <source>
        <dbReference type="EMBL" id="EMD68024.1"/>
    </source>
</evidence>
<dbReference type="KEGG" id="bsc:COCSADRAFT_267866"/>
<dbReference type="InterPro" id="IPR013083">
    <property type="entry name" value="Znf_RING/FYVE/PHD"/>
</dbReference>
<keyword evidence="3" id="KW-0862">Zinc</keyword>
<evidence type="ECO:0000256" key="2">
    <source>
        <dbReference type="ARBA" id="ARBA00022771"/>
    </source>
</evidence>
<evidence type="ECO:0000256" key="4">
    <source>
        <dbReference type="PROSITE-ProRule" id="PRU00175"/>
    </source>
</evidence>
<keyword evidence="1" id="KW-0479">Metal-binding</keyword>
<dbReference type="EMBL" id="KB445638">
    <property type="protein sequence ID" value="EMD68024.1"/>
    <property type="molecule type" value="Genomic_DNA"/>
</dbReference>
<name>M2RN17_COCSN</name>
<dbReference type="RefSeq" id="XP_007695743.1">
    <property type="nucleotide sequence ID" value="XM_007697553.1"/>
</dbReference>
<dbReference type="eggNOG" id="ENOG502SC5Q">
    <property type="taxonomic scope" value="Eukaryota"/>
</dbReference>
<protein>
    <recommendedName>
        <fullName evidence="5">RING-type domain-containing protein</fullName>
    </recommendedName>
</protein>
<organism evidence="6 7">
    <name type="scientific">Cochliobolus sativus (strain ND90Pr / ATCC 201652)</name>
    <name type="common">Common root rot and spot blotch fungus</name>
    <name type="synonym">Bipolaris sorokiniana</name>
    <dbReference type="NCBI Taxonomy" id="665912"/>
    <lineage>
        <taxon>Eukaryota</taxon>
        <taxon>Fungi</taxon>
        <taxon>Dikarya</taxon>
        <taxon>Ascomycota</taxon>
        <taxon>Pezizomycotina</taxon>
        <taxon>Dothideomycetes</taxon>
        <taxon>Pleosporomycetidae</taxon>
        <taxon>Pleosporales</taxon>
        <taxon>Pleosporineae</taxon>
        <taxon>Pleosporaceae</taxon>
        <taxon>Bipolaris</taxon>
    </lineage>
</organism>
<reference evidence="6 7" key="1">
    <citation type="journal article" date="2012" name="PLoS Pathog.">
        <title>Diverse lifestyles and strategies of plant pathogenesis encoded in the genomes of eighteen Dothideomycetes fungi.</title>
        <authorList>
            <person name="Ohm R.A."/>
            <person name="Feau N."/>
            <person name="Henrissat B."/>
            <person name="Schoch C.L."/>
            <person name="Horwitz B.A."/>
            <person name="Barry K.W."/>
            <person name="Condon B.J."/>
            <person name="Copeland A.C."/>
            <person name="Dhillon B."/>
            <person name="Glaser F."/>
            <person name="Hesse C.N."/>
            <person name="Kosti I."/>
            <person name="LaButti K."/>
            <person name="Lindquist E.A."/>
            <person name="Lucas S."/>
            <person name="Salamov A.A."/>
            <person name="Bradshaw R.E."/>
            <person name="Ciuffetti L."/>
            <person name="Hamelin R.C."/>
            <person name="Kema G.H.J."/>
            <person name="Lawrence C."/>
            <person name="Scott J.A."/>
            <person name="Spatafora J.W."/>
            <person name="Turgeon B.G."/>
            <person name="de Wit P.J.G.M."/>
            <person name="Zhong S."/>
            <person name="Goodwin S.B."/>
            <person name="Grigoriev I.V."/>
        </authorList>
    </citation>
    <scope>NUCLEOTIDE SEQUENCE [LARGE SCALE GENOMIC DNA]</scope>
    <source>
        <strain evidence="7">ND90Pr / ATCC 201652</strain>
    </source>
</reference>
<evidence type="ECO:0000313" key="7">
    <source>
        <dbReference type="Proteomes" id="UP000016934"/>
    </source>
</evidence>
<dbReference type="HOGENOM" id="CLU_1390108_0_0_1"/>
<gene>
    <name evidence="6" type="ORF">COCSADRAFT_267866</name>
</gene>
<dbReference type="Pfam" id="PF13639">
    <property type="entry name" value="zf-RING_2"/>
    <property type="match status" value="1"/>
</dbReference>
<reference evidence="7" key="2">
    <citation type="journal article" date="2013" name="PLoS Genet.">
        <title>Comparative genome structure, secondary metabolite, and effector coding capacity across Cochliobolus pathogens.</title>
        <authorList>
            <person name="Condon B.J."/>
            <person name="Leng Y."/>
            <person name="Wu D."/>
            <person name="Bushley K.E."/>
            <person name="Ohm R.A."/>
            <person name="Otillar R."/>
            <person name="Martin J."/>
            <person name="Schackwitz W."/>
            <person name="Grimwood J."/>
            <person name="MohdZainudin N."/>
            <person name="Xue C."/>
            <person name="Wang R."/>
            <person name="Manning V.A."/>
            <person name="Dhillon B."/>
            <person name="Tu Z.J."/>
            <person name="Steffenson B.J."/>
            <person name="Salamov A."/>
            <person name="Sun H."/>
            <person name="Lowry S."/>
            <person name="LaButti K."/>
            <person name="Han J."/>
            <person name="Copeland A."/>
            <person name="Lindquist E."/>
            <person name="Barry K."/>
            <person name="Schmutz J."/>
            <person name="Baker S.E."/>
            <person name="Ciuffetti L.M."/>
            <person name="Grigoriev I.V."/>
            <person name="Zhong S."/>
            <person name="Turgeon B.G."/>
        </authorList>
    </citation>
    <scope>NUCLEOTIDE SEQUENCE [LARGE SCALE GENOMIC DNA]</scope>
    <source>
        <strain evidence="7">ND90Pr / ATCC 201652</strain>
    </source>
</reference>
<dbReference type="InterPro" id="IPR001841">
    <property type="entry name" value="Znf_RING"/>
</dbReference>
<proteinExistence type="predicted"/>
<dbReference type="PROSITE" id="PS50089">
    <property type="entry name" value="ZF_RING_2"/>
    <property type="match status" value="1"/>
</dbReference>
<keyword evidence="7" id="KW-1185">Reference proteome</keyword>
<feature type="domain" description="RING-type" evidence="5">
    <location>
        <begin position="97"/>
        <end position="120"/>
    </location>
</feature>
<sequence>MLLHSSRTAFLKKDTEPCTTTSTTPCPICHETITCTTSTRSLRICIRNTKTAARMLILTCRRTYYTSRNTGSSSSNILLRPRTKSSRSNSMMRIKRCGHTFCYDCLETWVQKQNTCPMCRDRLFSGSRREKYRSESDQGDRVLLLALRGYLDMREAREVSDPAVRSAMGDGHDYGGDEWADVDVYGDMMVRGGEMI</sequence>
<dbReference type="Gene3D" id="3.30.40.10">
    <property type="entry name" value="Zinc/RING finger domain, C3HC4 (zinc finger)"/>
    <property type="match status" value="1"/>
</dbReference>
<dbReference type="SUPFAM" id="SSF57850">
    <property type="entry name" value="RING/U-box"/>
    <property type="match status" value="1"/>
</dbReference>
<dbReference type="AlphaFoldDB" id="M2RN17"/>
<keyword evidence="2 4" id="KW-0863">Zinc-finger</keyword>
<dbReference type="SMART" id="SM00184">
    <property type="entry name" value="RING"/>
    <property type="match status" value="1"/>
</dbReference>
<dbReference type="PROSITE" id="PS00518">
    <property type="entry name" value="ZF_RING_1"/>
    <property type="match status" value="1"/>
</dbReference>
<evidence type="ECO:0000259" key="5">
    <source>
        <dbReference type="PROSITE" id="PS50089"/>
    </source>
</evidence>
<dbReference type="OrthoDB" id="3690055at2759"/>
<accession>M2RN17</accession>
<dbReference type="GeneID" id="19135559"/>
<dbReference type="GO" id="GO:0008270">
    <property type="term" value="F:zinc ion binding"/>
    <property type="evidence" value="ECO:0007669"/>
    <property type="project" value="UniProtKB-KW"/>
</dbReference>
<dbReference type="STRING" id="665912.M2RN17"/>